<dbReference type="EMBL" id="SIRE01000013">
    <property type="protein sequence ID" value="TBL76472.1"/>
    <property type="molecule type" value="Genomic_DNA"/>
</dbReference>
<organism evidence="1 2">
    <name type="scientific">Paenibacillus thalictri</name>
    <dbReference type="NCBI Taxonomy" id="2527873"/>
    <lineage>
        <taxon>Bacteria</taxon>
        <taxon>Bacillati</taxon>
        <taxon>Bacillota</taxon>
        <taxon>Bacilli</taxon>
        <taxon>Bacillales</taxon>
        <taxon>Paenibacillaceae</taxon>
        <taxon>Paenibacillus</taxon>
    </lineage>
</organism>
<accession>A0A4Q9DMD5</accession>
<protein>
    <submittedName>
        <fullName evidence="1">Ethanolamine utilization protein</fullName>
    </submittedName>
</protein>
<name>A0A4Q9DMD5_9BACL</name>
<dbReference type="SUPFAM" id="SSF53067">
    <property type="entry name" value="Actin-like ATPase domain"/>
    <property type="match status" value="1"/>
</dbReference>
<dbReference type="InterPro" id="IPR043129">
    <property type="entry name" value="ATPase_NBD"/>
</dbReference>
<dbReference type="PIRSF" id="PIRSF012293">
    <property type="entry name" value="EutA"/>
    <property type="match status" value="1"/>
</dbReference>
<gene>
    <name evidence="1" type="ORF">EYB31_18730</name>
</gene>
<dbReference type="AlphaFoldDB" id="A0A4Q9DMD5"/>
<evidence type="ECO:0000313" key="1">
    <source>
        <dbReference type="EMBL" id="TBL76472.1"/>
    </source>
</evidence>
<comment type="caution">
    <text evidence="1">The sequence shown here is derived from an EMBL/GenBank/DDBJ whole genome shotgun (WGS) entry which is preliminary data.</text>
</comment>
<sequence>MQQRQEAEMILSAGIDIGTSTTKLILSRFSLMNTAGASHVPRIEIIGKQVFYKSPVYRTPLRAPMLIDMEAVQSIVRKEYAKAGIKPQDIRTGAVIITGEAATKLNAEQMIHILAAEAGEFLVATAGPDLEAIIAAKGSGAYQYSKQTGKTVANIDIGGGTANIAVYQSGYLKGTCTLHIGGKLIELEKARIKAISPPMQNLLAQLGHSLSTGDPVHLDDIHDVIKEIIRVMIRTLVRILGGEAGGPDQVLLLGHPPDWGIPIDEIMFSGGVSECMYGLETHSEQAQNAVYEDIGFMLAESLRQSAGLKRWKWITPVETVRATVLGAGMHTSEISGATIHAEGSRLPVKNLPVYHLELHDRLPSGKQIVHQAMEQALRTYDPQREGINFALYITGLTALRFREVQQLAGWLLESYRLQPNQLEPLVVVLANDMAKVLGQTLQAMNPGRDIVCIDQVLVEHGDYLDIGSKLQSEVVPVVVKTLAFHS</sequence>
<dbReference type="PANTHER" id="PTHR32432">
    <property type="entry name" value="CELL DIVISION PROTEIN FTSA-RELATED"/>
    <property type="match status" value="1"/>
</dbReference>
<dbReference type="Pfam" id="PF06277">
    <property type="entry name" value="EutA"/>
    <property type="match status" value="1"/>
</dbReference>
<dbReference type="PANTHER" id="PTHR32432:SF13">
    <property type="entry name" value="ETHANOLAMINE AMMONIA-LYASE REACTIVASE EUTA"/>
    <property type="match status" value="1"/>
</dbReference>
<proteinExistence type="predicted"/>
<evidence type="ECO:0000313" key="2">
    <source>
        <dbReference type="Proteomes" id="UP000293142"/>
    </source>
</evidence>
<dbReference type="Gene3D" id="3.30.420.40">
    <property type="match status" value="1"/>
</dbReference>
<dbReference type="InterPro" id="IPR009377">
    <property type="entry name" value="EutA"/>
</dbReference>
<dbReference type="OrthoDB" id="1542at2"/>
<dbReference type="InterPro" id="IPR050696">
    <property type="entry name" value="FtsA/MreB"/>
</dbReference>
<reference evidence="1 2" key="1">
    <citation type="submission" date="2019-02" db="EMBL/GenBank/DDBJ databases">
        <title>Paenibacillus sp. nov., isolated from surface-sterilized tissue of Thalictrum simplex L.</title>
        <authorList>
            <person name="Tuo L."/>
        </authorList>
    </citation>
    <scope>NUCLEOTIDE SEQUENCE [LARGE SCALE GENOMIC DNA]</scope>
    <source>
        <strain evidence="1 2">N2SHLJ1</strain>
    </source>
</reference>
<dbReference type="Proteomes" id="UP000293142">
    <property type="component" value="Unassembled WGS sequence"/>
</dbReference>
<keyword evidence="2" id="KW-1185">Reference proteome</keyword>